<dbReference type="AlphaFoldDB" id="K2P5F0"/>
<gene>
    <name evidence="1" type="ORF">I215_01758</name>
</gene>
<sequence>MRKIEKIKQDIIRCQTQIAMTYDDTTRFSNDEERQITRSGFQMQLQKLFNEQAMHIKVHGATIVLSNGSEKLFSDPTELLKRRSMEACNFTIQQIENRKSSPS</sequence>
<comment type="caution">
    <text evidence="1">The sequence shown here is derived from an EMBL/GenBank/DDBJ whole genome shotgun (WGS) entry which is preliminary data.</text>
</comment>
<protein>
    <submittedName>
        <fullName evidence="1">Uncharacterized protein</fullName>
    </submittedName>
</protein>
<organism evidence="1 2">
    <name type="scientific">Galbibacter marinus</name>
    <dbReference type="NCBI Taxonomy" id="555500"/>
    <lineage>
        <taxon>Bacteria</taxon>
        <taxon>Pseudomonadati</taxon>
        <taxon>Bacteroidota</taxon>
        <taxon>Flavobacteriia</taxon>
        <taxon>Flavobacteriales</taxon>
        <taxon>Flavobacteriaceae</taxon>
        <taxon>Galbibacter</taxon>
    </lineage>
</organism>
<keyword evidence="2" id="KW-1185">Reference proteome</keyword>
<proteinExistence type="predicted"/>
<evidence type="ECO:0000313" key="2">
    <source>
        <dbReference type="Proteomes" id="UP000007364"/>
    </source>
</evidence>
<name>K2P5F0_9FLAO</name>
<reference evidence="1 2" key="1">
    <citation type="journal article" date="2012" name="J. Bacteriol.">
        <title>Genome Sequence of Galbibacter marinum Type Strain ck-I2-15.</title>
        <authorList>
            <person name="Lai Q."/>
            <person name="Li C."/>
            <person name="Shao Z."/>
        </authorList>
    </citation>
    <scope>NUCLEOTIDE SEQUENCE [LARGE SCALE GENOMIC DNA]</scope>
    <source>
        <strain evidence="2">ck-I2-15</strain>
    </source>
</reference>
<dbReference type="STRING" id="555500.I215_01758"/>
<evidence type="ECO:0000313" key="1">
    <source>
        <dbReference type="EMBL" id="EKF56208.1"/>
    </source>
</evidence>
<dbReference type="Proteomes" id="UP000007364">
    <property type="component" value="Unassembled WGS sequence"/>
</dbReference>
<accession>K2P5F0</accession>
<dbReference type="EMBL" id="AMSG01000002">
    <property type="protein sequence ID" value="EKF56208.1"/>
    <property type="molecule type" value="Genomic_DNA"/>
</dbReference>